<evidence type="ECO:0000256" key="4">
    <source>
        <dbReference type="ARBA" id="ARBA00022989"/>
    </source>
</evidence>
<feature type="transmembrane region" description="Helical" evidence="6">
    <location>
        <begin position="167"/>
        <end position="189"/>
    </location>
</feature>
<evidence type="ECO:0000256" key="3">
    <source>
        <dbReference type="ARBA" id="ARBA00022692"/>
    </source>
</evidence>
<accession>A0A328A9F5</accession>
<feature type="transmembrane region" description="Helical" evidence="6">
    <location>
        <begin position="103"/>
        <end position="123"/>
    </location>
</feature>
<dbReference type="Proteomes" id="UP000249725">
    <property type="component" value="Unassembled WGS sequence"/>
</dbReference>
<proteinExistence type="predicted"/>
<reference evidence="8" key="1">
    <citation type="submission" date="2018-05" db="EMBL/GenBank/DDBJ databases">
        <authorList>
            <person name="Li X."/>
        </authorList>
    </citation>
    <scope>NUCLEOTIDE SEQUENCE [LARGE SCALE GENOMIC DNA]</scope>
    <source>
        <strain evidence="8">YIM 73061</strain>
    </source>
</reference>
<dbReference type="GO" id="GO:0005886">
    <property type="term" value="C:plasma membrane"/>
    <property type="evidence" value="ECO:0007669"/>
    <property type="project" value="UniProtKB-SubCell"/>
</dbReference>
<protein>
    <submittedName>
        <fullName evidence="7">Cytochrome c oxidase assembly protein</fullName>
    </submittedName>
</protein>
<evidence type="ECO:0000313" key="8">
    <source>
        <dbReference type="Proteomes" id="UP000249725"/>
    </source>
</evidence>
<dbReference type="Pfam" id="PF09678">
    <property type="entry name" value="Caa3_CtaG"/>
    <property type="match status" value="1"/>
</dbReference>
<feature type="transmembrane region" description="Helical" evidence="6">
    <location>
        <begin position="23"/>
        <end position="40"/>
    </location>
</feature>
<dbReference type="OrthoDB" id="259025at2"/>
<evidence type="ECO:0000256" key="5">
    <source>
        <dbReference type="ARBA" id="ARBA00023136"/>
    </source>
</evidence>
<evidence type="ECO:0000313" key="7">
    <source>
        <dbReference type="EMBL" id="RAK51323.1"/>
    </source>
</evidence>
<keyword evidence="4 6" id="KW-1133">Transmembrane helix</keyword>
<gene>
    <name evidence="7" type="ORF">DJ018_15380</name>
</gene>
<feature type="transmembrane region" description="Helical" evidence="6">
    <location>
        <begin position="79"/>
        <end position="96"/>
    </location>
</feature>
<dbReference type="InterPro" id="IPR019108">
    <property type="entry name" value="Caa3_assmbl_CtaG-rel"/>
</dbReference>
<keyword evidence="2" id="KW-1003">Cell membrane</keyword>
<dbReference type="RefSeq" id="WP_111515858.1">
    <property type="nucleotide sequence ID" value="NZ_QFYR01000004.1"/>
</dbReference>
<dbReference type="AlphaFoldDB" id="A0A328A9F5"/>
<sequence length="244" mass="25354">MDRVIPYCGEGPVPAQLPARWNLDPWVLGVLAIAAAWLALRRGRSTVQSTAGWAAIAVLAINFVSPLCALSSALFSARVLHHALLVVAAAPLIAWAPRRPAAAPLGLLAASLAHVALFWIWHSPPAYGAALSSDLLYWVMQVSLLGSAVLFWMAVRQSASLAAAGALLGVMMATGLLGALLTFAGRPLYAPHLATTAAWGLSPLEDQQLAGLIMWAPMALAYLGVALALVGRTLASSSQARAGA</sequence>
<organism evidence="7 8">
    <name type="scientific">Phenylobacterium deserti</name>
    <dbReference type="NCBI Taxonomy" id="1914756"/>
    <lineage>
        <taxon>Bacteria</taxon>
        <taxon>Pseudomonadati</taxon>
        <taxon>Pseudomonadota</taxon>
        <taxon>Alphaproteobacteria</taxon>
        <taxon>Caulobacterales</taxon>
        <taxon>Caulobacteraceae</taxon>
        <taxon>Phenylobacterium</taxon>
    </lineage>
</organism>
<evidence type="ECO:0000256" key="1">
    <source>
        <dbReference type="ARBA" id="ARBA00004651"/>
    </source>
</evidence>
<evidence type="ECO:0000256" key="6">
    <source>
        <dbReference type="SAM" id="Phobius"/>
    </source>
</evidence>
<comment type="subcellular location">
    <subcellularLocation>
        <location evidence="1">Cell membrane</location>
        <topology evidence="1">Multi-pass membrane protein</topology>
    </subcellularLocation>
</comment>
<keyword evidence="8" id="KW-1185">Reference proteome</keyword>
<feature type="transmembrane region" description="Helical" evidence="6">
    <location>
        <begin position="52"/>
        <end position="73"/>
    </location>
</feature>
<feature type="transmembrane region" description="Helical" evidence="6">
    <location>
        <begin position="209"/>
        <end position="231"/>
    </location>
</feature>
<keyword evidence="3 6" id="KW-0812">Transmembrane</keyword>
<feature type="transmembrane region" description="Helical" evidence="6">
    <location>
        <begin position="135"/>
        <end position="155"/>
    </location>
</feature>
<evidence type="ECO:0000256" key="2">
    <source>
        <dbReference type="ARBA" id="ARBA00022475"/>
    </source>
</evidence>
<dbReference type="EMBL" id="QFYR01000004">
    <property type="protein sequence ID" value="RAK51323.1"/>
    <property type="molecule type" value="Genomic_DNA"/>
</dbReference>
<name>A0A328A9F5_9CAUL</name>
<keyword evidence="5 6" id="KW-0472">Membrane</keyword>
<comment type="caution">
    <text evidence="7">The sequence shown here is derived from an EMBL/GenBank/DDBJ whole genome shotgun (WGS) entry which is preliminary data.</text>
</comment>